<dbReference type="CDD" id="cd04401">
    <property type="entry name" value="RhoGAP_fMSB1"/>
    <property type="match status" value="1"/>
</dbReference>
<feature type="region of interest" description="Disordered" evidence="1">
    <location>
        <begin position="377"/>
        <end position="464"/>
    </location>
</feature>
<feature type="compositionally biased region" description="Basic and acidic residues" evidence="1">
    <location>
        <begin position="561"/>
        <end position="571"/>
    </location>
</feature>
<dbReference type="EMBL" id="ML991794">
    <property type="protein sequence ID" value="KAF2235044.1"/>
    <property type="molecule type" value="Genomic_DNA"/>
</dbReference>
<feature type="compositionally biased region" description="Basic and acidic residues" evidence="1">
    <location>
        <begin position="909"/>
        <end position="933"/>
    </location>
</feature>
<dbReference type="InterPro" id="IPR037508">
    <property type="entry name" value="Msb1/Mug8"/>
</dbReference>
<proteinExistence type="predicted"/>
<dbReference type="AlphaFoldDB" id="A0A6A6HA83"/>
<feature type="domain" description="Meiotically up-regulated protein Msb1/Mug8" evidence="2">
    <location>
        <begin position="48"/>
        <end position="521"/>
    </location>
</feature>
<keyword evidence="4" id="KW-1185">Reference proteome</keyword>
<feature type="region of interest" description="Disordered" evidence="1">
    <location>
        <begin position="1"/>
        <end position="38"/>
    </location>
</feature>
<accession>A0A6A6HA83</accession>
<sequence length="1117" mass="123024">MPFFSRVFKGKDGSAASKGHKTLDNANGGPIAPSKPRWGDDAWTMRTVEPHEVYELLHVCIQEAKSRALDMPFLLLPFRPDSDPSSAKIFIRNFFKSLFDGTGYYRGEALRQEMRLTEPMVLCSIIKWCWSRLAGGVVTWDVYELFRIGEQDSGMARYSFKTFLPLAVDSDHRKEIIFDFFDLLAAVAARGKTNGLGGRKLSRLAGWWAFEYSDDGKGFEGGYKNWAKAADATSHLFFAYLRSLSPDSTTGISGISALPRSLQALVQQTEYPPETPTLMQTTTTKVVMIVETVSSTPFALLRRATHFEYRADDLALQQWSEYEDPVQALTPECRRVLQAISSINQSGSNGAENASLKRSDASWSRFEDLGFSSALNDDLQDTRSVDGPQRGGLRTTPASRPHGLGGRPTTPSWADFLSSGFAEDGAQRNGPTMLLPPDKQLPPINGARAQSSQSHVRHNEDSLEPGELASITHFDFDETFWWVWMTSLAGEEPDARKGIFGRCALVETNLGGARWLVMEEQVKGASPGPEEGAYIAEKKSRFGFSRRGKLGRTKTDRKKKIPELPPKDATYRHANTTPNSKVSLAPSQHAKIQAAAAALAEEKRAQEYEQENQRRGRIDDAQSTKTNSVLTLQPVIVSEAAPAMKWAKEFDRDRIRAQYLGDTFAGKGIPRNFQSPNGSAFSGGRSGSRTPETASIMALEAMAAKPPVPPEKDTAPESAPPPPPVQKDEPVDTSASDPATALVDEKRKPIRDTSAAAGLSEAHPSEQHPAFRQQKSPTAAAPLSPAGDHAKIAARRATENAKRTSPETAKRPPKESPNKLKKKEKGGLRKLFGKKKQPQDVPQGFTPLEPVESEAPEREHPAYQQKPLEQQDSGVSSPHEAPAAYGHNTRQRTSYSDHEPEAPAADAFDAPHHRFGRHDAEDEQQDAEHEFSRFDQGPLDDQPAFAPRESFDEGEASDAPSSPSPTSHRRPVGMAMPMGQRQGQRQENMPPRREQQHYDSDVENDDVSEASMEQPQAPAAPVGDRWAQIRKNAAERQQKQSEEASRPSQSAARTDDGETSGEESECYPFSRIHPSVVEGMANEVPFLAIESRVARIKARVAELTGNMDSQGNIQTGR</sequence>
<organism evidence="3 4">
    <name type="scientific">Viridothelium virens</name>
    <name type="common">Speckled blister lichen</name>
    <name type="synonym">Trypethelium virens</name>
    <dbReference type="NCBI Taxonomy" id="1048519"/>
    <lineage>
        <taxon>Eukaryota</taxon>
        <taxon>Fungi</taxon>
        <taxon>Dikarya</taxon>
        <taxon>Ascomycota</taxon>
        <taxon>Pezizomycotina</taxon>
        <taxon>Dothideomycetes</taxon>
        <taxon>Dothideomycetes incertae sedis</taxon>
        <taxon>Trypetheliales</taxon>
        <taxon>Trypetheliaceae</taxon>
        <taxon>Viridothelium</taxon>
    </lineage>
</organism>
<dbReference type="OrthoDB" id="3362494at2759"/>
<dbReference type="Proteomes" id="UP000800092">
    <property type="component" value="Unassembled WGS sequence"/>
</dbReference>
<feature type="compositionally biased region" description="Basic and acidic residues" evidence="1">
    <location>
        <begin position="990"/>
        <end position="1000"/>
    </location>
</feature>
<evidence type="ECO:0000313" key="3">
    <source>
        <dbReference type="EMBL" id="KAF2235044.1"/>
    </source>
</evidence>
<dbReference type="PANTHER" id="PTHR28093">
    <property type="entry name" value="MORPHOGENESIS-RELATED PROTEIN MSB1"/>
    <property type="match status" value="1"/>
</dbReference>
<protein>
    <recommendedName>
        <fullName evidence="2">Meiotically up-regulated protein Msb1/Mug8 domain-containing protein</fullName>
    </recommendedName>
</protein>
<feature type="region of interest" description="Disordered" evidence="1">
    <location>
        <begin position="545"/>
        <end position="587"/>
    </location>
</feature>
<feature type="compositionally biased region" description="Basic and acidic residues" evidence="1">
    <location>
        <begin position="788"/>
        <end position="818"/>
    </location>
</feature>
<feature type="region of interest" description="Disordered" evidence="1">
    <location>
        <begin position="665"/>
        <end position="1069"/>
    </location>
</feature>
<reference evidence="3" key="1">
    <citation type="journal article" date="2020" name="Stud. Mycol.">
        <title>101 Dothideomycetes genomes: a test case for predicting lifestyles and emergence of pathogens.</title>
        <authorList>
            <person name="Haridas S."/>
            <person name="Albert R."/>
            <person name="Binder M."/>
            <person name="Bloem J."/>
            <person name="Labutti K."/>
            <person name="Salamov A."/>
            <person name="Andreopoulos B."/>
            <person name="Baker S."/>
            <person name="Barry K."/>
            <person name="Bills G."/>
            <person name="Bluhm B."/>
            <person name="Cannon C."/>
            <person name="Castanera R."/>
            <person name="Culley D."/>
            <person name="Daum C."/>
            <person name="Ezra D."/>
            <person name="Gonzalez J."/>
            <person name="Henrissat B."/>
            <person name="Kuo A."/>
            <person name="Liang C."/>
            <person name="Lipzen A."/>
            <person name="Lutzoni F."/>
            <person name="Magnuson J."/>
            <person name="Mondo S."/>
            <person name="Nolan M."/>
            <person name="Ohm R."/>
            <person name="Pangilinan J."/>
            <person name="Park H.-J."/>
            <person name="Ramirez L."/>
            <person name="Alfaro M."/>
            <person name="Sun H."/>
            <person name="Tritt A."/>
            <person name="Yoshinaga Y."/>
            <person name="Zwiers L.-H."/>
            <person name="Turgeon B."/>
            <person name="Goodwin S."/>
            <person name="Spatafora J."/>
            <person name="Crous P."/>
            <person name="Grigoriev I."/>
        </authorList>
    </citation>
    <scope>NUCLEOTIDE SEQUENCE</scope>
    <source>
        <strain evidence="3">Tuck. ex Michener</strain>
    </source>
</reference>
<gene>
    <name evidence="3" type="ORF">EV356DRAFT_532321</name>
</gene>
<evidence type="ECO:0000259" key="2">
    <source>
        <dbReference type="Pfam" id="PF08101"/>
    </source>
</evidence>
<feature type="region of interest" description="Disordered" evidence="1">
    <location>
        <begin position="603"/>
        <end position="625"/>
    </location>
</feature>
<dbReference type="PANTHER" id="PTHR28093:SF1">
    <property type="entry name" value="MORPHOGENESIS-RELATED PROTEIN MSB1"/>
    <property type="match status" value="1"/>
</dbReference>
<feature type="compositionally biased region" description="Polar residues" evidence="1">
    <location>
        <begin position="867"/>
        <end position="876"/>
    </location>
</feature>
<feature type="compositionally biased region" description="Basic and acidic residues" evidence="1">
    <location>
        <begin position="1032"/>
        <end position="1045"/>
    </location>
</feature>
<feature type="compositionally biased region" description="Basic and acidic residues" evidence="1">
    <location>
        <begin position="603"/>
        <end position="622"/>
    </location>
</feature>
<name>A0A6A6HA83_VIRVR</name>
<feature type="compositionally biased region" description="Polar residues" evidence="1">
    <location>
        <begin position="573"/>
        <end position="582"/>
    </location>
</feature>
<dbReference type="InterPro" id="IPR012965">
    <property type="entry name" value="Msb1/Mug8_dom"/>
</dbReference>
<evidence type="ECO:0000256" key="1">
    <source>
        <dbReference type="SAM" id="MobiDB-lite"/>
    </source>
</evidence>
<dbReference type="Pfam" id="PF08101">
    <property type="entry name" value="Msb1-Mug8_dom"/>
    <property type="match status" value="1"/>
</dbReference>
<evidence type="ECO:0000313" key="4">
    <source>
        <dbReference type="Proteomes" id="UP000800092"/>
    </source>
</evidence>
<feature type="compositionally biased region" description="Low complexity" evidence="1">
    <location>
        <begin position="678"/>
        <end position="689"/>
    </location>
</feature>
<feature type="compositionally biased region" description="Basic residues" evidence="1">
    <location>
        <begin position="545"/>
        <end position="560"/>
    </location>
</feature>